<evidence type="ECO:0000256" key="5">
    <source>
        <dbReference type="ARBA" id="ARBA00023163"/>
    </source>
</evidence>
<comment type="caution">
    <text evidence="10">The sequence shown here is derived from an EMBL/GenBank/DDBJ whole genome shotgun (WGS) entry which is preliminary data.</text>
</comment>
<evidence type="ECO:0000256" key="6">
    <source>
        <dbReference type="PROSITE-ProRule" id="PRU00169"/>
    </source>
</evidence>
<reference evidence="10 11" key="1">
    <citation type="journal article" date="2023" name="Antonie Van Leeuwenhoek">
        <title>Mesoterricola silvestris gen. nov., sp. nov., Mesoterricola sediminis sp. nov., Geothrix oryzae sp. nov., Geothrix edaphica sp. nov., Geothrix rubra sp. nov., and Geothrix limicola sp. nov., six novel members of Acidobacteriota isolated from soils.</title>
        <authorList>
            <person name="Itoh H."/>
            <person name="Sugisawa Y."/>
            <person name="Mise K."/>
            <person name="Xu Z."/>
            <person name="Kuniyasu M."/>
            <person name="Ushijima N."/>
            <person name="Kawano K."/>
            <person name="Kobayashi E."/>
            <person name="Shiratori Y."/>
            <person name="Masuda Y."/>
            <person name="Senoo K."/>
        </authorList>
    </citation>
    <scope>NUCLEOTIDE SEQUENCE [LARGE SCALE GENOMIC DNA]</scope>
    <source>
        <strain evidence="10 11">Red804</strain>
    </source>
</reference>
<evidence type="ECO:0000256" key="7">
    <source>
        <dbReference type="PROSITE-ProRule" id="PRU01091"/>
    </source>
</evidence>
<feature type="DNA-binding region" description="OmpR/PhoB-type" evidence="7">
    <location>
        <begin position="125"/>
        <end position="223"/>
    </location>
</feature>
<keyword evidence="11" id="KW-1185">Reference proteome</keyword>
<dbReference type="SUPFAM" id="SSF52172">
    <property type="entry name" value="CheY-like"/>
    <property type="match status" value="1"/>
</dbReference>
<dbReference type="RefSeq" id="WP_285577285.1">
    <property type="nucleotide sequence ID" value="NZ_BSDE01000007.1"/>
</dbReference>
<sequence>MQRILVADDDVSLRRLLVKALKKAGFQVLEAENGSAALALHRAEPADLLVLDLNMPVMDGFQVLKALRPRDEVPVLMLTAMGQEQKRVEGFKFGADDYVLKPFSAQELVARIRAILRRSYRFSELKPLRTGPFLLDRMSKQLTRNDAPVDLSPMEYHVLEVLLSHAGRLLPRLDLLDLAWPSDARPSPRTVDVTIVRLRRKITLPGDPKWITSSGSLGFCWTGAIQEVEPQTPRKAGDA</sequence>
<keyword evidence="4 7" id="KW-0238">DNA-binding</keyword>
<dbReference type="PANTHER" id="PTHR48111:SF1">
    <property type="entry name" value="TWO-COMPONENT RESPONSE REGULATOR ORR33"/>
    <property type="match status" value="1"/>
</dbReference>
<feature type="domain" description="Response regulatory" evidence="8">
    <location>
        <begin position="3"/>
        <end position="116"/>
    </location>
</feature>
<keyword evidence="3" id="KW-0805">Transcription regulation</keyword>
<gene>
    <name evidence="10" type="ORF">GETHLI_32150</name>
</gene>
<dbReference type="GO" id="GO:0003677">
    <property type="term" value="F:DNA binding"/>
    <property type="evidence" value="ECO:0007669"/>
    <property type="project" value="UniProtKB-KW"/>
</dbReference>
<organism evidence="10 11">
    <name type="scientific">Geothrix limicola</name>
    <dbReference type="NCBI Taxonomy" id="2927978"/>
    <lineage>
        <taxon>Bacteria</taxon>
        <taxon>Pseudomonadati</taxon>
        <taxon>Acidobacteriota</taxon>
        <taxon>Holophagae</taxon>
        <taxon>Holophagales</taxon>
        <taxon>Holophagaceae</taxon>
        <taxon>Geothrix</taxon>
    </lineage>
</organism>
<dbReference type="Gene3D" id="3.40.50.2300">
    <property type="match status" value="1"/>
</dbReference>
<dbReference type="InterPro" id="IPR039420">
    <property type="entry name" value="WalR-like"/>
</dbReference>
<dbReference type="SMART" id="SM00448">
    <property type="entry name" value="REC"/>
    <property type="match status" value="1"/>
</dbReference>
<dbReference type="InterPro" id="IPR011006">
    <property type="entry name" value="CheY-like_superfamily"/>
</dbReference>
<evidence type="ECO:0000256" key="2">
    <source>
        <dbReference type="ARBA" id="ARBA00023012"/>
    </source>
</evidence>
<evidence type="ECO:0000256" key="4">
    <source>
        <dbReference type="ARBA" id="ARBA00023125"/>
    </source>
</evidence>
<dbReference type="InterPro" id="IPR036388">
    <property type="entry name" value="WH-like_DNA-bd_sf"/>
</dbReference>
<dbReference type="PANTHER" id="PTHR48111">
    <property type="entry name" value="REGULATOR OF RPOS"/>
    <property type="match status" value="1"/>
</dbReference>
<evidence type="ECO:0000259" key="9">
    <source>
        <dbReference type="PROSITE" id="PS51755"/>
    </source>
</evidence>
<keyword evidence="5" id="KW-0804">Transcription</keyword>
<dbReference type="Pfam" id="PF00486">
    <property type="entry name" value="Trans_reg_C"/>
    <property type="match status" value="1"/>
</dbReference>
<dbReference type="SMART" id="SM00862">
    <property type="entry name" value="Trans_reg_C"/>
    <property type="match status" value="1"/>
</dbReference>
<feature type="modified residue" description="4-aspartylphosphate" evidence="6">
    <location>
        <position position="52"/>
    </location>
</feature>
<evidence type="ECO:0000313" key="10">
    <source>
        <dbReference type="EMBL" id="GLH74713.1"/>
    </source>
</evidence>
<keyword evidence="2" id="KW-0902">Two-component regulatory system</keyword>
<feature type="domain" description="OmpR/PhoB-type" evidence="9">
    <location>
        <begin position="125"/>
        <end position="223"/>
    </location>
</feature>
<proteinExistence type="predicted"/>
<evidence type="ECO:0000259" key="8">
    <source>
        <dbReference type="PROSITE" id="PS50110"/>
    </source>
</evidence>
<dbReference type="PROSITE" id="PS50110">
    <property type="entry name" value="RESPONSE_REGULATORY"/>
    <property type="match status" value="1"/>
</dbReference>
<dbReference type="InterPro" id="IPR001867">
    <property type="entry name" value="OmpR/PhoB-type_DNA-bd"/>
</dbReference>
<accession>A0ABQ5QK87</accession>
<dbReference type="InterPro" id="IPR001789">
    <property type="entry name" value="Sig_transdc_resp-reg_receiver"/>
</dbReference>
<dbReference type="EMBL" id="BSDE01000007">
    <property type="protein sequence ID" value="GLH74713.1"/>
    <property type="molecule type" value="Genomic_DNA"/>
</dbReference>
<name>A0ABQ5QK87_9BACT</name>
<dbReference type="Gene3D" id="6.10.250.690">
    <property type="match status" value="1"/>
</dbReference>
<evidence type="ECO:0000256" key="1">
    <source>
        <dbReference type="ARBA" id="ARBA00022553"/>
    </source>
</evidence>
<dbReference type="CDD" id="cd00383">
    <property type="entry name" value="trans_reg_C"/>
    <property type="match status" value="1"/>
</dbReference>
<evidence type="ECO:0000256" key="3">
    <source>
        <dbReference type="ARBA" id="ARBA00023015"/>
    </source>
</evidence>
<dbReference type="PROSITE" id="PS51755">
    <property type="entry name" value="OMPR_PHOB"/>
    <property type="match status" value="1"/>
</dbReference>
<dbReference type="Gene3D" id="1.10.10.10">
    <property type="entry name" value="Winged helix-like DNA-binding domain superfamily/Winged helix DNA-binding domain"/>
    <property type="match status" value="1"/>
</dbReference>
<evidence type="ECO:0000313" key="11">
    <source>
        <dbReference type="Proteomes" id="UP001165069"/>
    </source>
</evidence>
<dbReference type="Pfam" id="PF00072">
    <property type="entry name" value="Response_reg"/>
    <property type="match status" value="1"/>
</dbReference>
<keyword evidence="1 6" id="KW-0597">Phosphoprotein</keyword>
<dbReference type="Proteomes" id="UP001165069">
    <property type="component" value="Unassembled WGS sequence"/>
</dbReference>
<protein>
    <submittedName>
        <fullName evidence="10">DNA-binding response regulator</fullName>
    </submittedName>
</protein>